<dbReference type="Gene3D" id="3.40.630.30">
    <property type="match status" value="1"/>
</dbReference>
<dbReference type="PROSITE" id="PS51186">
    <property type="entry name" value="GNAT"/>
    <property type="match status" value="1"/>
</dbReference>
<dbReference type="Proteomes" id="UP000285875">
    <property type="component" value="Chromosome"/>
</dbReference>
<keyword evidence="2" id="KW-0808">Transferase</keyword>
<sequence>MSQLLPTDPIQVVRAGPQRWEDVSTVMGRRGGSASCWCQFFRLRGTEWTGSTRQANRESLRRQVCEDAMPPGLLAYLDGEPVGWCAVAPKSAYPRVVAARGTGQALDGVWSVVCFVVRVGYRRRGVARRLIEGAVEFVREEGGRVVEGYPVDPARRSSISADELYHGSLGLFTDAEFTVVSRPSKARVLVSLDLDQR</sequence>
<dbReference type="GO" id="GO:0016747">
    <property type="term" value="F:acyltransferase activity, transferring groups other than amino-acyl groups"/>
    <property type="evidence" value="ECO:0007669"/>
    <property type="project" value="InterPro"/>
</dbReference>
<dbReference type="EMBL" id="CP025570">
    <property type="protein sequence ID" value="AZZ38681.1"/>
    <property type="molecule type" value="Genomic_DNA"/>
</dbReference>
<organism evidence="2 3">
    <name type="scientific">Acidipropionibacterium jensenii</name>
    <dbReference type="NCBI Taxonomy" id="1749"/>
    <lineage>
        <taxon>Bacteria</taxon>
        <taxon>Bacillati</taxon>
        <taxon>Actinomycetota</taxon>
        <taxon>Actinomycetes</taxon>
        <taxon>Propionibacteriales</taxon>
        <taxon>Propionibacteriaceae</taxon>
        <taxon>Acidipropionibacterium</taxon>
    </lineage>
</organism>
<dbReference type="AlphaFoldDB" id="A0A3Q9UH68"/>
<evidence type="ECO:0000313" key="3">
    <source>
        <dbReference type="Proteomes" id="UP000285875"/>
    </source>
</evidence>
<gene>
    <name evidence="2" type="ORF">C0Z10_01760</name>
</gene>
<dbReference type="KEGG" id="aji:C0Z10_01760"/>
<reference evidence="3" key="1">
    <citation type="submission" date="2017-12" db="EMBL/GenBank/DDBJ databases">
        <title>Whole genome sequencing of Acidipropionibacterium jensenii strains JS279 and JS280.</title>
        <authorList>
            <person name="Deptula P."/>
            <person name="Laine P."/>
            <person name="Smolander O.-P."/>
            <person name="Paulin L."/>
            <person name="Auvinen P."/>
            <person name="Varmanen P."/>
        </authorList>
    </citation>
    <scope>NUCLEOTIDE SEQUENCE [LARGE SCALE GENOMIC DNA]</scope>
    <source>
        <strain evidence="3">JS280</strain>
    </source>
</reference>
<dbReference type="InterPro" id="IPR000182">
    <property type="entry name" value="GNAT_dom"/>
</dbReference>
<name>A0A3Q9UH68_9ACTN</name>
<feature type="domain" description="N-acetyltransferase" evidence="1">
    <location>
        <begin position="27"/>
        <end position="195"/>
    </location>
</feature>
<evidence type="ECO:0000259" key="1">
    <source>
        <dbReference type="PROSITE" id="PS51186"/>
    </source>
</evidence>
<dbReference type="Pfam" id="PF00583">
    <property type="entry name" value="Acetyltransf_1"/>
    <property type="match status" value="1"/>
</dbReference>
<accession>A0A3Q9UH68</accession>
<evidence type="ECO:0000313" key="2">
    <source>
        <dbReference type="EMBL" id="AZZ38681.1"/>
    </source>
</evidence>
<dbReference type="InterPro" id="IPR016181">
    <property type="entry name" value="Acyl_CoA_acyltransferase"/>
</dbReference>
<dbReference type="RefSeq" id="WP_097798272.1">
    <property type="nucleotide sequence ID" value="NZ_CP025570.1"/>
</dbReference>
<dbReference type="CDD" id="cd04301">
    <property type="entry name" value="NAT_SF"/>
    <property type="match status" value="1"/>
</dbReference>
<proteinExistence type="predicted"/>
<dbReference type="SUPFAM" id="SSF55729">
    <property type="entry name" value="Acyl-CoA N-acyltransferases (Nat)"/>
    <property type="match status" value="1"/>
</dbReference>
<protein>
    <submittedName>
        <fullName evidence="2">N-acetyltransferase</fullName>
    </submittedName>
</protein>